<protein>
    <submittedName>
        <fullName evidence="1">Uncharacterized protein</fullName>
    </submittedName>
</protein>
<dbReference type="EMBL" id="GBRH01232266">
    <property type="protein sequence ID" value="JAD65629.1"/>
    <property type="molecule type" value="Transcribed_RNA"/>
</dbReference>
<name>A0A0A9BNZ8_ARUDO</name>
<evidence type="ECO:0000313" key="1">
    <source>
        <dbReference type="EMBL" id="JAD65629.1"/>
    </source>
</evidence>
<dbReference type="AlphaFoldDB" id="A0A0A9BNZ8"/>
<accession>A0A0A9BNZ8</accession>
<sequence>MLEKLTGIKPLSSLREKFSFCRFISFTRFEGMAPDSELLLRSSSICN</sequence>
<organism evidence="1">
    <name type="scientific">Arundo donax</name>
    <name type="common">Giant reed</name>
    <name type="synonym">Donax arundinaceus</name>
    <dbReference type="NCBI Taxonomy" id="35708"/>
    <lineage>
        <taxon>Eukaryota</taxon>
        <taxon>Viridiplantae</taxon>
        <taxon>Streptophyta</taxon>
        <taxon>Embryophyta</taxon>
        <taxon>Tracheophyta</taxon>
        <taxon>Spermatophyta</taxon>
        <taxon>Magnoliopsida</taxon>
        <taxon>Liliopsida</taxon>
        <taxon>Poales</taxon>
        <taxon>Poaceae</taxon>
        <taxon>PACMAD clade</taxon>
        <taxon>Arundinoideae</taxon>
        <taxon>Arundineae</taxon>
        <taxon>Arundo</taxon>
    </lineage>
</organism>
<reference evidence="1" key="1">
    <citation type="submission" date="2014-09" db="EMBL/GenBank/DDBJ databases">
        <authorList>
            <person name="Magalhaes I.L.F."/>
            <person name="Oliveira U."/>
            <person name="Santos F.R."/>
            <person name="Vidigal T.H.D.A."/>
            <person name="Brescovit A.D."/>
            <person name="Santos A.J."/>
        </authorList>
    </citation>
    <scope>NUCLEOTIDE SEQUENCE</scope>
    <source>
        <tissue evidence="1">Shoot tissue taken approximately 20 cm above the soil surface</tissue>
    </source>
</reference>
<reference evidence="1" key="2">
    <citation type="journal article" date="2015" name="Data Brief">
        <title>Shoot transcriptome of the giant reed, Arundo donax.</title>
        <authorList>
            <person name="Barrero R.A."/>
            <person name="Guerrero F.D."/>
            <person name="Moolhuijzen P."/>
            <person name="Goolsby J.A."/>
            <person name="Tidwell J."/>
            <person name="Bellgard S.E."/>
            <person name="Bellgard M.I."/>
        </authorList>
    </citation>
    <scope>NUCLEOTIDE SEQUENCE</scope>
    <source>
        <tissue evidence="1">Shoot tissue taken approximately 20 cm above the soil surface</tissue>
    </source>
</reference>
<proteinExistence type="predicted"/>